<reference evidence="7 8" key="1">
    <citation type="submission" date="2016-10" db="EMBL/GenBank/DDBJ databases">
        <title>Description of Gloeomargarita lithophora gen. nov., sp. nov., a thylakoid-bearing basal-branching cyanobacterium with intracellular carbonates, and proposal for Gloeomargaritales ord. nov.</title>
        <authorList>
            <person name="Moreira D."/>
            <person name="Tavera R."/>
            <person name="Benzerara K."/>
            <person name="Skouri-Panet F."/>
            <person name="Couradeau E."/>
            <person name="Gerard E."/>
            <person name="Loussert C."/>
            <person name="Novelo E."/>
            <person name="Zivanovic Y."/>
            <person name="Lopez-Garcia P."/>
        </authorList>
    </citation>
    <scope>NUCLEOTIDE SEQUENCE [LARGE SCALE GENOMIC DNA]</scope>
    <source>
        <strain evidence="7 8">D10</strain>
    </source>
</reference>
<dbReference type="InterPro" id="IPR018265">
    <property type="entry name" value="Ribosomal_bL35_CS"/>
</dbReference>
<comment type="similarity">
    <text evidence="1 5 6">Belongs to the bacterial ribosomal protein bL35 family.</text>
</comment>
<evidence type="ECO:0000313" key="8">
    <source>
        <dbReference type="Proteomes" id="UP000180235"/>
    </source>
</evidence>
<dbReference type="Proteomes" id="UP000180235">
    <property type="component" value="Chromosome"/>
</dbReference>
<dbReference type="Pfam" id="PF01632">
    <property type="entry name" value="Ribosomal_L35p"/>
    <property type="match status" value="1"/>
</dbReference>
<protein>
    <recommendedName>
        <fullName evidence="4 5">Large ribosomal subunit protein bL35</fullName>
    </recommendedName>
</protein>
<dbReference type="KEGG" id="glt:GlitD10_0360"/>
<evidence type="ECO:0000256" key="3">
    <source>
        <dbReference type="ARBA" id="ARBA00023274"/>
    </source>
</evidence>
<accession>A0A1J0A9R3</accession>
<dbReference type="FunFam" id="4.10.410.60:FF:000001">
    <property type="entry name" value="50S ribosomal protein L35"/>
    <property type="match status" value="1"/>
</dbReference>
<dbReference type="InterPro" id="IPR037229">
    <property type="entry name" value="Ribosomal_bL35_sf"/>
</dbReference>
<dbReference type="SUPFAM" id="SSF143034">
    <property type="entry name" value="L35p-like"/>
    <property type="match status" value="1"/>
</dbReference>
<name>A0A1J0A9R3_9CYAN</name>
<gene>
    <name evidence="5 7" type="primary">rpmI</name>
    <name evidence="5" type="synonym">rpl35</name>
    <name evidence="7" type="ORF">GlitD10_0360</name>
</gene>
<evidence type="ECO:0000256" key="2">
    <source>
        <dbReference type="ARBA" id="ARBA00022980"/>
    </source>
</evidence>
<dbReference type="PROSITE" id="PS00936">
    <property type="entry name" value="RIBOSOMAL_L35"/>
    <property type="match status" value="1"/>
</dbReference>
<dbReference type="AlphaFoldDB" id="A0A1J0A9R3"/>
<dbReference type="InterPro" id="IPR021137">
    <property type="entry name" value="Ribosomal_bL35-like"/>
</dbReference>
<evidence type="ECO:0000313" key="7">
    <source>
        <dbReference type="EMBL" id="APB32670.1"/>
    </source>
</evidence>
<dbReference type="EMBL" id="CP017675">
    <property type="protein sequence ID" value="APB32670.1"/>
    <property type="molecule type" value="Genomic_DNA"/>
</dbReference>
<dbReference type="STRING" id="1188229.GlitD10_0360"/>
<dbReference type="GO" id="GO:0022625">
    <property type="term" value="C:cytosolic large ribosomal subunit"/>
    <property type="evidence" value="ECO:0007669"/>
    <property type="project" value="TreeGrafter"/>
</dbReference>
<dbReference type="Gene3D" id="4.10.410.60">
    <property type="match status" value="1"/>
</dbReference>
<organism evidence="7 8">
    <name type="scientific">Gloeomargarita lithophora Alchichica-D10</name>
    <dbReference type="NCBI Taxonomy" id="1188229"/>
    <lineage>
        <taxon>Bacteria</taxon>
        <taxon>Bacillati</taxon>
        <taxon>Cyanobacteriota</taxon>
        <taxon>Cyanophyceae</taxon>
        <taxon>Gloeomargaritales</taxon>
        <taxon>Gloeomargaritaceae</taxon>
        <taxon>Gloeomargarita</taxon>
    </lineage>
</organism>
<keyword evidence="2 5" id="KW-0689">Ribosomal protein</keyword>
<dbReference type="HAMAP" id="MF_00514">
    <property type="entry name" value="Ribosomal_bL35"/>
    <property type="match status" value="1"/>
</dbReference>
<keyword evidence="3 5" id="KW-0687">Ribonucleoprotein</keyword>
<dbReference type="NCBIfam" id="TIGR00001">
    <property type="entry name" value="rpmI_bact"/>
    <property type="match status" value="1"/>
</dbReference>
<dbReference type="GO" id="GO:0003735">
    <property type="term" value="F:structural constituent of ribosome"/>
    <property type="evidence" value="ECO:0007669"/>
    <property type="project" value="InterPro"/>
</dbReference>
<evidence type="ECO:0000256" key="5">
    <source>
        <dbReference type="HAMAP-Rule" id="MF_00514"/>
    </source>
</evidence>
<dbReference type="GO" id="GO:0006412">
    <property type="term" value="P:translation"/>
    <property type="evidence" value="ECO:0007669"/>
    <property type="project" value="UniProtKB-UniRule"/>
</dbReference>
<dbReference type="PRINTS" id="PR00064">
    <property type="entry name" value="RIBOSOMALL35"/>
</dbReference>
<evidence type="ECO:0000256" key="1">
    <source>
        <dbReference type="ARBA" id="ARBA00006598"/>
    </source>
</evidence>
<sequence>MIVTLVATMAKTKLKTRKSAAKRFQVTGSGKILRRKGMRNHILQKKSSLRKQRLARKVEVHERDVENVRLMLAS</sequence>
<dbReference type="PANTHER" id="PTHR33343">
    <property type="entry name" value="54S RIBOSOMAL PROTEIN BL35M"/>
    <property type="match status" value="1"/>
</dbReference>
<dbReference type="InterPro" id="IPR001706">
    <property type="entry name" value="Ribosomal_bL35"/>
</dbReference>
<evidence type="ECO:0000256" key="6">
    <source>
        <dbReference type="RuleBase" id="RU000568"/>
    </source>
</evidence>
<evidence type="ECO:0000256" key="4">
    <source>
        <dbReference type="ARBA" id="ARBA00071664"/>
    </source>
</evidence>
<dbReference type="PANTHER" id="PTHR33343:SF1">
    <property type="entry name" value="LARGE RIBOSOMAL SUBUNIT PROTEIN BL35M"/>
    <property type="match status" value="1"/>
</dbReference>
<proteinExistence type="inferred from homology"/>
<keyword evidence="8" id="KW-1185">Reference proteome</keyword>